<dbReference type="InterPro" id="IPR009061">
    <property type="entry name" value="DNA-bd_dom_put_sf"/>
</dbReference>
<dbReference type="InterPro" id="IPR011256">
    <property type="entry name" value="Reg_factor_effector_dom_sf"/>
</dbReference>
<evidence type="ECO:0000259" key="5">
    <source>
        <dbReference type="PROSITE" id="PS50937"/>
    </source>
</evidence>
<comment type="caution">
    <text evidence="6">The sequence shown here is derived from an EMBL/GenBank/DDBJ whole genome shotgun (WGS) entry which is preliminary data.</text>
</comment>
<organism evidence="6 7">
    <name type="scientific">Lachnotalea glycerini</name>
    <dbReference type="NCBI Taxonomy" id="1763509"/>
    <lineage>
        <taxon>Bacteria</taxon>
        <taxon>Bacillati</taxon>
        <taxon>Bacillota</taxon>
        <taxon>Clostridia</taxon>
        <taxon>Lachnospirales</taxon>
        <taxon>Lachnospiraceae</taxon>
        <taxon>Lachnotalea</taxon>
    </lineage>
</organism>
<keyword evidence="4" id="KW-0804">Transcription</keyword>
<dbReference type="Gene3D" id="1.10.1660.10">
    <property type="match status" value="1"/>
</dbReference>
<keyword evidence="7" id="KW-1185">Reference proteome</keyword>
<dbReference type="RefSeq" id="WP_094376996.1">
    <property type="nucleotide sequence ID" value="NZ_NOKA02000172.1"/>
</dbReference>
<keyword evidence="2" id="KW-0805">Transcription regulation</keyword>
<dbReference type="Pfam" id="PF13411">
    <property type="entry name" value="MerR_1"/>
    <property type="match status" value="1"/>
</dbReference>
<dbReference type="InterPro" id="IPR047057">
    <property type="entry name" value="MerR_fam"/>
</dbReference>
<reference evidence="6 7" key="1">
    <citation type="journal article" date="2017" name="Genome Announc.">
        <title>Draft Genome Sequence of a Sporulating and Motile Strain of Lachnotalea glycerini Isolated from Water in Quebec City, Canada.</title>
        <authorList>
            <person name="Maheux A.F."/>
            <person name="Boudreau D.K."/>
            <person name="Berube E."/>
            <person name="Boissinot M."/>
            <person name="Raymond F."/>
            <person name="Brodeur S."/>
            <person name="Corbeil J."/>
            <person name="Isabel S."/>
            <person name="Omar R.F."/>
            <person name="Bergeron M.G."/>
        </authorList>
    </citation>
    <scope>NUCLEOTIDE SEQUENCE [LARGE SCALE GENOMIC DNA]</scope>
    <source>
        <strain evidence="6 7">CCRI-19302</strain>
    </source>
</reference>
<dbReference type="Gene3D" id="3.20.80.10">
    <property type="entry name" value="Regulatory factor, effector binding domain"/>
    <property type="match status" value="1"/>
</dbReference>
<dbReference type="PROSITE" id="PS50937">
    <property type="entry name" value="HTH_MERR_2"/>
    <property type="match status" value="1"/>
</dbReference>
<dbReference type="SUPFAM" id="SSF46955">
    <property type="entry name" value="Putative DNA-binding domain"/>
    <property type="match status" value="1"/>
</dbReference>
<keyword evidence="1" id="KW-0678">Repressor</keyword>
<evidence type="ECO:0000256" key="1">
    <source>
        <dbReference type="ARBA" id="ARBA00022491"/>
    </source>
</evidence>
<evidence type="ECO:0000256" key="4">
    <source>
        <dbReference type="ARBA" id="ARBA00023163"/>
    </source>
</evidence>
<dbReference type="InterPro" id="IPR000551">
    <property type="entry name" value="MerR-type_HTH_dom"/>
</dbReference>
<dbReference type="SUPFAM" id="SSF55136">
    <property type="entry name" value="Probable bacterial effector-binding domain"/>
    <property type="match status" value="1"/>
</dbReference>
<dbReference type="GO" id="GO:0003700">
    <property type="term" value="F:DNA-binding transcription factor activity"/>
    <property type="evidence" value="ECO:0007669"/>
    <property type="project" value="InterPro"/>
</dbReference>
<dbReference type="PANTHER" id="PTHR30204:SF69">
    <property type="entry name" value="MERR-FAMILY TRANSCRIPTIONAL REGULATOR"/>
    <property type="match status" value="1"/>
</dbReference>
<name>A0A371J045_9FIRM</name>
<sequence>MDKSSLLTTGQMAKIHGINKRTLMYYDDIGLFSPVIKDEKGFRYYTYEQCLTLESILAWRELDLSIESIKNYNKNHSPEAYLELVEKKEKETLQKINHLKQIRSLLISKATAIRNSLGLQLNTINIEMYEEEYLLSSPVLNNDSYISIFSSVADTLKNLTDKSIYFHSYGSIISVDKLANGSKHYERYYVKLPRKIKHDNLYVKPAGTYLQIYWTGNWSTLPDAYNKIFLYAKDNKLKFADYSYEESIIDHTTANSANEYVTKILIRLKT</sequence>
<evidence type="ECO:0000256" key="2">
    <source>
        <dbReference type="ARBA" id="ARBA00023015"/>
    </source>
</evidence>
<keyword evidence="3" id="KW-0238">DNA-binding</keyword>
<evidence type="ECO:0000256" key="3">
    <source>
        <dbReference type="ARBA" id="ARBA00023125"/>
    </source>
</evidence>
<dbReference type="InterPro" id="IPR029442">
    <property type="entry name" value="GyrI-like"/>
</dbReference>
<feature type="domain" description="HTH merR-type" evidence="5">
    <location>
        <begin position="6"/>
        <end position="75"/>
    </location>
</feature>
<proteinExistence type="predicted"/>
<gene>
    <name evidence="6" type="ORF">CG710_021950</name>
</gene>
<dbReference type="PANTHER" id="PTHR30204">
    <property type="entry name" value="REDOX-CYCLING DRUG-SENSING TRANSCRIPTIONAL ACTIVATOR SOXR"/>
    <property type="match status" value="1"/>
</dbReference>
<dbReference type="OrthoDB" id="9773308at2"/>
<accession>A0A371J045</accession>
<dbReference type="AlphaFoldDB" id="A0A371J045"/>
<evidence type="ECO:0000313" key="6">
    <source>
        <dbReference type="EMBL" id="RDY26083.1"/>
    </source>
</evidence>
<dbReference type="SMART" id="SM00422">
    <property type="entry name" value="HTH_MERR"/>
    <property type="match status" value="1"/>
</dbReference>
<evidence type="ECO:0000313" key="7">
    <source>
        <dbReference type="Proteomes" id="UP000216411"/>
    </source>
</evidence>
<dbReference type="Pfam" id="PF06445">
    <property type="entry name" value="GyrI-like"/>
    <property type="match status" value="1"/>
</dbReference>
<dbReference type="GO" id="GO:0003677">
    <property type="term" value="F:DNA binding"/>
    <property type="evidence" value="ECO:0007669"/>
    <property type="project" value="UniProtKB-KW"/>
</dbReference>
<dbReference type="Proteomes" id="UP000216411">
    <property type="component" value="Unassembled WGS sequence"/>
</dbReference>
<dbReference type="EMBL" id="NOKA02000172">
    <property type="protein sequence ID" value="RDY26083.1"/>
    <property type="molecule type" value="Genomic_DNA"/>
</dbReference>
<protein>
    <submittedName>
        <fullName evidence="6">MerR family transcriptional regulator</fullName>
    </submittedName>
</protein>